<dbReference type="SMART" id="SM00388">
    <property type="entry name" value="HisKA"/>
    <property type="match status" value="1"/>
</dbReference>
<name>A0ABV6HEV3_9SPHI</name>
<feature type="transmembrane region" description="Helical" evidence="10">
    <location>
        <begin position="212"/>
        <end position="232"/>
    </location>
</feature>
<keyword evidence="10" id="KW-1133">Transmembrane helix</keyword>
<keyword evidence="10" id="KW-0472">Membrane</keyword>
<comment type="catalytic activity">
    <reaction evidence="1">
        <text>ATP + protein L-histidine = ADP + protein N-phospho-L-histidine.</text>
        <dbReference type="EC" id="2.7.13.3"/>
    </reaction>
</comment>
<dbReference type="Pfam" id="PF00512">
    <property type="entry name" value="HisKA"/>
    <property type="match status" value="1"/>
</dbReference>
<dbReference type="SUPFAM" id="SSF55874">
    <property type="entry name" value="ATPase domain of HSP90 chaperone/DNA topoisomerase II/histidine kinase"/>
    <property type="match status" value="1"/>
</dbReference>
<dbReference type="InterPro" id="IPR004358">
    <property type="entry name" value="Sig_transdc_His_kin-like_C"/>
</dbReference>
<evidence type="ECO:0000259" key="12">
    <source>
        <dbReference type="PROSITE" id="PS50885"/>
    </source>
</evidence>
<dbReference type="InterPro" id="IPR005467">
    <property type="entry name" value="His_kinase_dom"/>
</dbReference>
<proteinExistence type="predicted"/>
<keyword evidence="8 13" id="KW-0067">ATP-binding</keyword>
<accession>A0ABV6HEV3</accession>
<dbReference type="InterPro" id="IPR003661">
    <property type="entry name" value="HisK_dim/P_dom"/>
</dbReference>
<evidence type="ECO:0000259" key="11">
    <source>
        <dbReference type="PROSITE" id="PS50109"/>
    </source>
</evidence>
<dbReference type="SMART" id="SM00387">
    <property type="entry name" value="HATPase_c"/>
    <property type="match status" value="1"/>
</dbReference>
<sequence>MNNSLKIRVLLLVLTLCFIGTALTIHLTFRKEEILRIEAKRIEQNLHKKELFIKAFLKDSASFNALKDIQNNEKLTAHVVQYFGEKKKVLVYTYSNSELTFWGSDKIVPQSDAGLPEGSSLIVADNGWYEAIKRSKGGFSVVCLIPIKSKYALKNDYLNEDFSPDLIRSQNLTIANYDDNPVYNIRSSDGKYLFSVKLKQQTYNTLFSKLELAMWLAAMFFATVLMNSVCAWMAGKGKVKLSALAFLSFFILTRYLDLSNGLLATHFFNEIFDPKYYASSFVFPSLGAFLLNVIAGAWFMCYIYNYRFQLFVKRPSINTFLKVVFFVISSLLIYLISSQIVQVFSGLIGNSNIQFDVTNVLKLNIFSWLGISALCLVILNLYLLLEVLMAVSLSFDIHKRQWFTLSFITLVVYSVTLLFINELTLSFFLFSSIILLRALTFFSKKDFNLVVFITTLLLFAWIASLNQTKFINDKELETQKLILQRLESADDPDAVFIFYSIENTVAKDHYLINYFSQPQKYNVHVLNDYIKQTYFSGYLSRYEFNIYELKKGFTNEVKNVQKLAYYKKKVESGSIKVSEYFYRINNNFGSLLYFGLIPVIADGKEVGTTLIELTSKAFERYASFPEILSNGRLNKQENLEQYSFALYRNGKLLNQFGDHLFPANDRDYPKERFQFIRVNTVNGGGELMYRPNEHILMVLSKDRQGLWMQLASLSFLFLVLLVFAVTVYASQWLIITFKNYDFSFRTVRRSFWITQNKILYRTRIQAFVVSAVVITLIIAGVITFFSVSNQYAHQQEINTVKRINQMVSGLETITSGLESSAFKNTEAKNPEIEKELYNTATSNATDISLYNTEGVLFYTTQSKIYDLGLTSKHMNAKAWLHMSKFRRSEYFHKEAIGNLEYPVAYAPIKNDQDETIAYLSLPYFSDEKEFADRIGMLLSTLINIYALVIVALGLFAVFIANRITSPLSLVQRSLAKTSIGKTNEPIFWKRNDEIGSLIKEYNNMIAALEISANRIAQSERESAWREMAKQVAHEIKNPLTPLKLGVQLLERSWKENDPNFDQKFKRFSKSFIEQIDSLSTIASEFSNFAKMPDTQLEDVDIIDTIEKIIPIYNNTAAVEISFSNQAEGSVMVRGDKDQLRRSFSNLIKNAIEAKAGRGKCLIHISVKRNKSLLIIAIKDNGNGIDEQVRDRIFQPNFTTKSSGTGLGLAFVKQTVESMKGSISYSTEIGKGTTFFIEIPL</sequence>
<keyword evidence="4" id="KW-0597">Phosphoprotein</keyword>
<dbReference type="InterPro" id="IPR036890">
    <property type="entry name" value="HATPase_C_sf"/>
</dbReference>
<keyword evidence="9" id="KW-0902">Two-component regulatory system</keyword>
<dbReference type="GO" id="GO:0005524">
    <property type="term" value="F:ATP binding"/>
    <property type="evidence" value="ECO:0007669"/>
    <property type="project" value="UniProtKB-KW"/>
</dbReference>
<evidence type="ECO:0000256" key="3">
    <source>
        <dbReference type="ARBA" id="ARBA00012438"/>
    </source>
</evidence>
<evidence type="ECO:0000256" key="10">
    <source>
        <dbReference type="SAM" id="Phobius"/>
    </source>
</evidence>
<evidence type="ECO:0000256" key="8">
    <source>
        <dbReference type="ARBA" id="ARBA00022840"/>
    </source>
</evidence>
<dbReference type="PROSITE" id="PS50885">
    <property type="entry name" value="HAMP"/>
    <property type="match status" value="1"/>
</dbReference>
<feature type="domain" description="Histidine kinase" evidence="11">
    <location>
        <begin position="1030"/>
        <end position="1240"/>
    </location>
</feature>
<comment type="caution">
    <text evidence="13">The sequence shown here is derived from an EMBL/GenBank/DDBJ whole genome shotgun (WGS) entry which is preliminary data.</text>
</comment>
<protein>
    <recommendedName>
        <fullName evidence="3">histidine kinase</fullName>
        <ecNumber evidence="3">2.7.13.3</ecNumber>
    </recommendedName>
</protein>
<keyword evidence="14" id="KW-1185">Reference proteome</keyword>
<feature type="transmembrane region" description="Helical" evidence="10">
    <location>
        <begin position="402"/>
        <end position="435"/>
    </location>
</feature>
<evidence type="ECO:0000256" key="7">
    <source>
        <dbReference type="ARBA" id="ARBA00022777"/>
    </source>
</evidence>
<feature type="transmembrane region" description="Helical" evidence="10">
    <location>
        <begin position="447"/>
        <end position="465"/>
    </location>
</feature>
<dbReference type="SUPFAM" id="SSF47384">
    <property type="entry name" value="Homodimeric domain of signal transducing histidine kinase"/>
    <property type="match status" value="1"/>
</dbReference>
<reference evidence="13 14" key="1">
    <citation type="submission" date="2024-09" db="EMBL/GenBank/DDBJ databases">
        <authorList>
            <person name="Sun Q."/>
            <person name="Mori K."/>
        </authorList>
    </citation>
    <scope>NUCLEOTIDE SEQUENCE [LARGE SCALE GENOMIC DNA]</scope>
    <source>
        <strain evidence="13 14">CCM 7765</strain>
    </source>
</reference>
<dbReference type="InterPro" id="IPR036097">
    <property type="entry name" value="HisK_dim/P_sf"/>
</dbReference>
<dbReference type="CDD" id="cd00075">
    <property type="entry name" value="HATPase"/>
    <property type="match status" value="1"/>
</dbReference>
<comment type="subcellular location">
    <subcellularLocation>
        <location evidence="2">Membrane</location>
    </subcellularLocation>
</comment>
<dbReference type="Proteomes" id="UP001589774">
    <property type="component" value="Unassembled WGS sequence"/>
</dbReference>
<dbReference type="CDD" id="cd00082">
    <property type="entry name" value="HisKA"/>
    <property type="match status" value="1"/>
</dbReference>
<gene>
    <name evidence="13" type="ORF">ACFFI0_03845</name>
</gene>
<keyword evidence="7" id="KW-0418">Kinase</keyword>
<keyword evidence="10" id="KW-0812">Transmembrane</keyword>
<dbReference type="PANTHER" id="PTHR43065:SF46">
    <property type="entry name" value="C4-DICARBOXYLATE TRANSPORT SENSOR PROTEIN DCTB"/>
    <property type="match status" value="1"/>
</dbReference>
<feature type="transmembrane region" description="Helical" evidence="10">
    <location>
        <begin position="365"/>
        <end position="390"/>
    </location>
</feature>
<dbReference type="Gene3D" id="1.10.287.130">
    <property type="match status" value="1"/>
</dbReference>
<dbReference type="Gene3D" id="6.10.340.10">
    <property type="match status" value="1"/>
</dbReference>
<dbReference type="InterPro" id="IPR003660">
    <property type="entry name" value="HAMP_dom"/>
</dbReference>
<dbReference type="RefSeq" id="WP_130854617.1">
    <property type="nucleotide sequence ID" value="NZ_JBHLWO010000001.1"/>
</dbReference>
<evidence type="ECO:0000313" key="13">
    <source>
        <dbReference type="EMBL" id="MFC0317423.1"/>
    </source>
</evidence>
<feature type="transmembrane region" description="Helical" evidence="10">
    <location>
        <begin position="710"/>
        <end position="735"/>
    </location>
</feature>
<evidence type="ECO:0000256" key="2">
    <source>
        <dbReference type="ARBA" id="ARBA00004370"/>
    </source>
</evidence>
<evidence type="ECO:0000256" key="4">
    <source>
        <dbReference type="ARBA" id="ARBA00022553"/>
    </source>
</evidence>
<dbReference type="PRINTS" id="PR00344">
    <property type="entry name" value="BCTRLSENSOR"/>
</dbReference>
<evidence type="ECO:0000256" key="6">
    <source>
        <dbReference type="ARBA" id="ARBA00022741"/>
    </source>
</evidence>
<keyword evidence="5" id="KW-0808">Transferase</keyword>
<organism evidence="13 14">
    <name type="scientific">Olivibacter oleidegradans</name>
    <dbReference type="NCBI Taxonomy" id="760123"/>
    <lineage>
        <taxon>Bacteria</taxon>
        <taxon>Pseudomonadati</taxon>
        <taxon>Bacteroidota</taxon>
        <taxon>Sphingobacteriia</taxon>
        <taxon>Sphingobacteriales</taxon>
        <taxon>Sphingobacteriaceae</taxon>
        <taxon>Olivibacter</taxon>
    </lineage>
</organism>
<feature type="transmembrane region" description="Helical" evidence="10">
    <location>
        <begin position="764"/>
        <end position="787"/>
    </location>
</feature>
<dbReference type="EMBL" id="JBHLWO010000001">
    <property type="protein sequence ID" value="MFC0317423.1"/>
    <property type="molecule type" value="Genomic_DNA"/>
</dbReference>
<feature type="transmembrane region" description="Helical" evidence="10">
    <location>
        <begin position="276"/>
        <end position="302"/>
    </location>
</feature>
<feature type="domain" description="HAMP" evidence="12">
    <location>
        <begin position="961"/>
        <end position="1013"/>
    </location>
</feature>
<evidence type="ECO:0000256" key="5">
    <source>
        <dbReference type="ARBA" id="ARBA00022679"/>
    </source>
</evidence>
<evidence type="ECO:0000313" key="14">
    <source>
        <dbReference type="Proteomes" id="UP001589774"/>
    </source>
</evidence>
<dbReference type="Gene3D" id="3.30.565.10">
    <property type="entry name" value="Histidine kinase-like ATPase, C-terminal domain"/>
    <property type="match status" value="1"/>
</dbReference>
<feature type="transmembrane region" description="Helical" evidence="10">
    <location>
        <begin position="239"/>
        <end position="256"/>
    </location>
</feature>
<dbReference type="PANTHER" id="PTHR43065">
    <property type="entry name" value="SENSOR HISTIDINE KINASE"/>
    <property type="match status" value="1"/>
</dbReference>
<dbReference type="InterPro" id="IPR003594">
    <property type="entry name" value="HATPase_dom"/>
</dbReference>
<dbReference type="EC" id="2.7.13.3" evidence="3"/>
<keyword evidence="6" id="KW-0547">Nucleotide-binding</keyword>
<dbReference type="PROSITE" id="PS50109">
    <property type="entry name" value="HIS_KIN"/>
    <property type="match status" value="1"/>
</dbReference>
<dbReference type="Pfam" id="PF02518">
    <property type="entry name" value="HATPase_c"/>
    <property type="match status" value="1"/>
</dbReference>
<feature type="transmembrane region" description="Helical" evidence="10">
    <location>
        <begin position="934"/>
        <end position="960"/>
    </location>
</feature>
<evidence type="ECO:0000256" key="9">
    <source>
        <dbReference type="ARBA" id="ARBA00023012"/>
    </source>
</evidence>
<evidence type="ECO:0000256" key="1">
    <source>
        <dbReference type="ARBA" id="ARBA00000085"/>
    </source>
</evidence>
<feature type="transmembrane region" description="Helical" evidence="10">
    <location>
        <begin position="323"/>
        <end position="345"/>
    </location>
</feature>